<feature type="transmembrane region" description="Helical" evidence="1">
    <location>
        <begin position="359"/>
        <end position="383"/>
    </location>
</feature>
<name>A0A1E5GQ18_9ENTE</name>
<evidence type="ECO:0008006" key="4">
    <source>
        <dbReference type="Google" id="ProtNLM"/>
    </source>
</evidence>
<feature type="transmembrane region" description="Helical" evidence="1">
    <location>
        <begin position="12"/>
        <end position="34"/>
    </location>
</feature>
<evidence type="ECO:0000313" key="3">
    <source>
        <dbReference type="Proteomes" id="UP000094068"/>
    </source>
</evidence>
<protein>
    <recommendedName>
        <fullName evidence="4">MacB-like periplasmic core domain-containing protein</fullName>
    </recommendedName>
</protein>
<reference evidence="3" key="1">
    <citation type="submission" date="2016-09" db="EMBL/GenBank/DDBJ databases">
        <authorList>
            <person name="Gulvik C.A."/>
        </authorList>
    </citation>
    <scope>NUCLEOTIDE SEQUENCE [LARGE SCALE GENOMIC DNA]</scope>
    <source>
        <strain evidence="3">DSM 23328</strain>
    </source>
</reference>
<accession>A0A1E5GQ18</accession>
<keyword evidence="3" id="KW-1185">Reference proteome</keyword>
<gene>
    <name evidence="2" type="ORF">BCR21_04900</name>
</gene>
<keyword evidence="1" id="KW-1133">Transmembrane helix</keyword>
<dbReference type="OrthoDB" id="5022643at2"/>
<organism evidence="2 3">
    <name type="scientific">Enterococcus ureasiticus</name>
    <dbReference type="NCBI Taxonomy" id="903984"/>
    <lineage>
        <taxon>Bacteria</taxon>
        <taxon>Bacillati</taxon>
        <taxon>Bacillota</taxon>
        <taxon>Bacilli</taxon>
        <taxon>Lactobacillales</taxon>
        <taxon>Enterococcaceae</taxon>
        <taxon>Enterococcus</taxon>
    </lineage>
</organism>
<keyword evidence="1" id="KW-0472">Membrane</keyword>
<dbReference type="STRING" id="903984.BCR21_04900"/>
<evidence type="ECO:0000313" key="2">
    <source>
        <dbReference type="EMBL" id="OEG14330.1"/>
    </source>
</evidence>
<proteinExistence type="predicted"/>
<dbReference type="Proteomes" id="UP000094068">
    <property type="component" value="Unassembled WGS sequence"/>
</dbReference>
<dbReference type="RefSeq" id="WP_069645369.1">
    <property type="nucleotide sequence ID" value="NZ_MIJZ01000001.1"/>
</dbReference>
<comment type="caution">
    <text evidence="2">The sequence shown here is derived from an EMBL/GenBank/DDBJ whole genome shotgun (WGS) entry which is preliminary data.</text>
</comment>
<evidence type="ECO:0000256" key="1">
    <source>
        <dbReference type="SAM" id="Phobius"/>
    </source>
</evidence>
<feature type="transmembrane region" description="Helical" evidence="1">
    <location>
        <begin position="313"/>
        <end position="338"/>
    </location>
</feature>
<keyword evidence="1" id="KW-0812">Transmembrane</keyword>
<sequence length="425" mass="49843">MELFYNFKKNGFLILLKTTILAVFFMLIYLFLLFTVNMNLELNSNLDEASNKELYTLTDTLTEPDAFYNFRQSKELLSTVKSFYEKLNTNKNIDFISSFDQPLQIENFKGTIEFNEAYGTDTEIIGNYIDPMTKKEVFDAKSFQVSKNFFDYYNLETENEALFPWNDINIDNHTLPVLLGSNYKKSYSLGETIKGSFYLKPFDFKIIGFLKENTSVFYKNDLNKYLDDYIIVPYPEKLGNVSNENKEFVGMLYFAMLNGDISVKQNKGLDYLTKQLSSIAKETGFYDYTLLGVPTFTLQYNRMYELINYNKTLLISIFLCITICLLAIVHFLTYRMYLHRQSRYYLSYANGESIKQLNTLIVLDVTVGNVLLFVIFVIFYFLFSIQIRLFFLSIVVGMFLFSLLDIGLMNYFLNKDIRSSFNDFY</sequence>
<dbReference type="AlphaFoldDB" id="A0A1E5GQ18"/>
<feature type="transmembrane region" description="Helical" evidence="1">
    <location>
        <begin position="389"/>
        <end position="413"/>
    </location>
</feature>
<dbReference type="EMBL" id="MIJZ01000001">
    <property type="protein sequence ID" value="OEG14330.1"/>
    <property type="molecule type" value="Genomic_DNA"/>
</dbReference>